<keyword evidence="4" id="KW-1185">Reference proteome</keyword>
<dbReference type="PANTHER" id="PTHR42921">
    <property type="entry name" value="ACETOACETYL-COA SYNTHETASE"/>
    <property type="match status" value="1"/>
</dbReference>
<dbReference type="InterPro" id="IPR005914">
    <property type="entry name" value="Acac_CoA_synth"/>
</dbReference>
<dbReference type="InterPro" id="IPR020845">
    <property type="entry name" value="AMP-binding_CS"/>
</dbReference>
<feature type="domain" description="AMP-dependent synthetase/ligase" evidence="2">
    <location>
        <begin position="121"/>
        <end position="496"/>
    </location>
</feature>
<dbReference type="SUPFAM" id="SSF56801">
    <property type="entry name" value="Acetyl-CoA synthetase-like"/>
    <property type="match status" value="1"/>
</dbReference>
<evidence type="ECO:0000259" key="2">
    <source>
        <dbReference type="Pfam" id="PF00501"/>
    </source>
</evidence>
<evidence type="ECO:0000256" key="1">
    <source>
        <dbReference type="SAM" id="MobiDB-lite"/>
    </source>
</evidence>
<proteinExistence type="predicted"/>
<dbReference type="OrthoDB" id="10253869at2759"/>
<dbReference type="Pfam" id="PF00501">
    <property type="entry name" value="AMP-binding"/>
    <property type="match status" value="1"/>
</dbReference>
<dbReference type="InterPro" id="IPR042099">
    <property type="entry name" value="ANL_N_sf"/>
</dbReference>
<evidence type="ECO:0000313" key="3">
    <source>
        <dbReference type="EMBL" id="KAH7133891.1"/>
    </source>
</evidence>
<dbReference type="NCBIfam" id="NF002937">
    <property type="entry name" value="PRK03584.1"/>
    <property type="match status" value="1"/>
</dbReference>
<dbReference type="InterPro" id="IPR045851">
    <property type="entry name" value="AMP-bd_C_sf"/>
</dbReference>
<sequence>MSSQSVSIQPRLLWSPSDPSTSNMEIFRKQVMQKMGNSPDAPRNYRELHAWSVNPKTAPDFWRELFQFENLKPGLVPEDIIRNTAGDSSLYPPPQFFPTVRMNFAEHILQNKTGPDVAIYACGEGGRDLKKVTWSHLKDQVQVIADALIQIGIQPGDRVAAVISNCVEAITICLATLSIGAIWSTSSPDMGASGIMDRLTQINPKVVFFESSVVYNGKLRDLRDKASKCVGALQSVPGFELAVIIQRDPSTAPQLSPVTKSWNQFLDLSTRKELTFTQLPFNHPGFIVYSSGTTGSPKCIVHSACGLLIQVKKDYMLHLDVKPGEIIYQYTTTGWIMWAMVLCGLSYGGSIVVYDGSPLVPDPMVTLRLASQLKLSLFGTSARFLSDLKKLNIKPRELVDLSSLRRVTSTGSVLESDVCEWFYDEAFPPNAHLVSSSGGTDLACALLGGDPTSPLFAGEIQAPALGMAIDVLDSSSDSPVSIQYTGEPGELVCRQPFPSEPIQFWGPGGEAKYKSAYFDRYGTKVWHQGDFVSVLPSTGTYTMLGRSDGVLNPSGVRFGSAEIYNVTSKIPVFEDTICVGQRRPGDGDETVLLFVKMKGESTLTTQLIQSTKGAIRSALSPRHVPKFIFQVEDIPYTVNGKKIELAVKQIVSGKKVTPSGSVANPESLKLFERFFDIESVTTLADSRVGKL</sequence>
<protein>
    <submittedName>
        <fullName evidence="3">Acetoacetyl-synthase</fullName>
    </submittedName>
</protein>
<dbReference type="GO" id="GO:0030729">
    <property type="term" value="F:acetoacetate-CoA ligase activity"/>
    <property type="evidence" value="ECO:0007669"/>
    <property type="project" value="InterPro"/>
</dbReference>
<dbReference type="PROSITE" id="PS00455">
    <property type="entry name" value="AMP_BINDING"/>
    <property type="match status" value="1"/>
</dbReference>
<dbReference type="EMBL" id="JAGMUV010000015">
    <property type="protein sequence ID" value="KAH7133891.1"/>
    <property type="molecule type" value="Genomic_DNA"/>
</dbReference>
<comment type="caution">
    <text evidence="3">The sequence shown here is derived from an EMBL/GenBank/DDBJ whole genome shotgun (WGS) entry which is preliminary data.</text>
</comment>
<accession>A0A9P9IVJ5</accession>
<organism evidence="3 4">
    <name type="scientific">Dactylonectria macrodidyma</name>
    <dbReference type="NCBI Taxonomy" id="307937"/>
    <lineage>
        <taxon>Eukaryota</taxon>
        <taxon>Fungi</taxon>
        <taxon>Dikarya</taxon>
        <taxon>Ascomycota</taxon>
        <taxon>Pezizomycotina</taxon>
        <taxon>Sordariomycetes</taxon>
        <taxon>Hypocreomycetidae</taxon>
        <taxon>Hypocreales</taxon>
        <taxon>Nectriaceae</taxon>
        <taxon>Dactylonectria</taxon>
    </lineage>
</organism>
<gene>
    <name evidence="3" type="ORF">EDB81DRAFT_695602</name>
</gene>
<dbReference type="InterPro" id="IPR000873">
    <property type="entry name" value="AMP-dep_synth/lig_dom"/>
</dbReference>
<dbReference type="AlphaFoldDB" id="A0A9P9IVJ5"/>
<evidence type="ECO:0000313" key="4">
    <source>
        <dbReference type="Proteomes" id="UP000738349"/>
    </source>
</evidence>
<reference evidence="3" key="1">
    <citation type="journal article" date="2021" name="Nat. Commun.">
        <title>Genetic determinants of endophytism in the Arabidopsis root mycobiome.</title>
        <authorList>
            <person name="Mesny F."/>
            <person name="Miyauchi S."/>
            <person name="Thiergart T."/>
            <person name="Pickel B."/>
            <person name="Atanasova L."/>
            <person name="Karlsson M."/>
            <person name="Huettel B."/>
            <person name="Barry K.W."/>
            <person name="Haridas S."/>
            <person name="Chen C."/>
            <person name="Bauer D."/>
            <person name="Andreopoulos W."/>
            <person name="Pangilinan J."/>
            <person name="LaButti K."/>
            <person name="Riley R."/>
            <person name="Lipzen A."/>
            <person name="Clum A."/>
            <person name="Drula E."/>
            <person name="Henrissat B."/>
            <person name="Kohler A."/>
            <person name="Grigoriev I.V."/>
            <person name="Martin F.M."/>
            <person name="Hacquard S."/>
        </authorList>
    </citation>
    <scope>NUCLEOTIDE SEQUENCE</scope>
    <source>
        <strain evidence="3">MPI-CAGE-AT-0147</strain>
    </source>
</reference>
<dbReference type="PANTHER" id="PTHR42921:SF4">
    <property type="entry name" value="ACETOACETYL-COA SYNTHASE (AFU_ORTHOLOGUE AFUA_8G04770)"/>
    <property type="match status" value="1"/>
</dbReference>
<dbReference type="Proteomes" id="UP000738349">
    <property type="component" value="Unassembled WGS sequence"/>
</dbReference>
<name>A0A9P9IVJ5_9HYPO</name>
<dbReference type="GO" id="GO:0006629">
    <property type="term" value="P:lipid metabolic process"/>
    <property type="evidence" value="ECO:0007669"/>
    <property type="project" value="InterPro"/>
</dbReference>
<dbReference type="Gene3D" id="3.30.300.30">
    <property type="match status" value="1"/>
</dbReference>
<feature type="region of interest" description="Disordered" evidence="1">
    <location>
        <begin position="1"/>
        <end position="21"/>
    </location>
</feature>
<dbReference type="Gene3D" id="3.40.50.12780">
    <property type="entry name" value="N-terminal domain of ligase-like"/>
    <property type="match status" value="1"/>
</dbReference>
<dbReference type="NCBIfam" id="TIGR01217">
    <property type="entry name" value="ac_ac_CoA_syn"/>
    <property type="match status" value="1"/>
</dbReference>